<evidence type="ECO:0000313" key="2">
    <source>
        <dbReference type="Proteomes" id="UP001057402"/>
    </source>
</evidence>
<organism evidence="1 2">
    <name type="scientific">Melastoma candidum</name>
    <dbReference type="NCBI Taxonomy" id="119954"/>
    <lineage>
        <taxon>Eukaryota</taxon>
        <taxon>Viridiplantae</taxon>
        <taxon>Streptophyta</taxon>
        <taxon>Embryophyta</taxon>
        <taxon>Tracheophyta</taxon>
        <taxon>Spermatophyta</taxon>
        <taxon>Magnoliopsida</taxon>
        <taxon>eudicotyledons</taxon>
        <taxon>Gunneridae</taxon>
        <taxon>Pentapetalae</taxon>
        <taxon>rosids</taxon>
        <taxon>malvids</taxon>
        <taxon>Myrtales</taxon>
        <taxon>Melastomataceae</taxon>
        <taxon>Melastomatoideae</taxon>
        <taxon>Melastomateae</taxon>
        <taxon>Melastoma</taxon>
    </lineage>
</organism>
<dbReference type="EMBL" id="CM042886">
    <property type="protein sequence ID" value="KAI4341370.1"/>
    <property type="molecule type" value="Genomic_DNA"/>
</dbReference>
<comment type="caution">
    <text evidence="1">The sequence shown here is derived from an EMBL/GenBank/DDBJ whole genome shotgun (WGS) entry which is preliminary data.</text>
</comment>
<reference evidence="2" key="1">
    <citation type="journal article" date="2023" name="Front. Plant Sci.">
        <title>Chromosomal-level genome assembly of Melastoma candidum provides insights into trichome evolution.</title>
        <authorList>
            <person name="Zhong Y."/>
            <person name="Wu W."/>
            <person name="Sun C."/>
            <person name="Zou P."/>
            <person name="Liu Y."/>
            <person name="Dai S."/>
            <person name="Zhou R."/>
        </authorList>
    </citation>
    <scope>NUCLEOTIDE SEQUENCE [LARGE SCALE GENOMIC DNA]</scope>
</reference>
<sequence length="86" mass="9197">MVLSCLNVIIIAGIVVVGLFGMNVHTSVFDSTTYTKFFSTVQGAVGGSIAMSVIAFGQGKKRDVFSYSNSNHVLTSQLRPTLDFGF</sequence>
<name>A0ACB9NYF9_9MYRT</name>
<keyword evidence="2" id="KW-1185">Reference proteome</keyword>
<protein>
    <submittedName>
        <fullName evidence="1">Uncharacterized protein</fullName>
    </submittedName>
</protein>
<dbReference type="Proteomes" id="UP001057402">
    <property type="component" value="Chromosome 7"/>
</dbReference>
<evidence type="ECO:0000313" key="1">
    <source>
        <dbReference type="EMBL" id="KAI4341370.1"/>
    </source>
</evidence>
<accession>A0ACB9NYF9</accession>
<proteinExistence type="predicted"/>
<gene>
    <name evidence="1" type="ORF">MLD38_026101</name>
</gene>